<dbReference type="InterPro" id="IPR000719">
    <property type="entry name" value="Prot_kinase_dom"/>
</dbReference>
<keyword evidence="2" id="KW-0067">ATP-binding</keyword>
<dbReference type="Gene3D" id="3.30.200.20">
    <property type="entry name" value="Phosphorylase Kinase, domain 1"/>
    <property type="match status" value="1"/>
</dbReference>
<dbReference type="PROSITE" id="PS50011">
    <property type="entry name" value="PROTEIN_KINASE_DOM"/>
    <property type="match status" value="1"/>
</dbReference>
<dbReference type="Proteomes" id="UP001443914">
    <property type="component" value="Unassembled WGS sequence"/>
</dbReference>
<keyword evidence="5" id="KW-1185">Reference proteome</keyword>
<dbReference type="PANTHER" id="PTHR27005">
    <property type="entry name" value="WALL-ASSOCIATED RECEPTOR KINASE-LIKE 21"/>
    <property type="match status" value="1"/>
</dbReference>
<dbReference type="InterPro" id="IPR011009">
    <property type="entry name" value="Kinase-like_dom_sf"/>
</dbReference>
<evidence type="ECO:0000256" key="2">
    <source>
        <dbReference type="ARBA" id="ARBA00022840"/>
    </source>
</evidence>
<dbReference type="AlphaFoldDB" id="A0AAW1IR59"/>
<sequence length="344" mass="38971">MGQTQTKKKYIKELNSESREKYFIMYGGMFLEKQLSLCQGKDTGSRQLKTLSIDDIKKATNNYDRSLVIGDSQSTVYKGIIEDRVVAVTVARDFELNPKLIGLYLTGAATAMVMNHENLVKIYGCCLETYIPTVVYEYLPNASLFKHLHLVKNRIKWCDRLRVATDTAYALSYMHTALSKPVVHRNVRSFSVLLDESFHGKLSNFGYSVTLNPAETSQKRPVLGCPGYIDPEYVETGEVTEKCDVYSFGVLLLEMLTGKQPIMMALHKSDLVDVFVSAVEKNDMTEIMDSEVLEQATDDEIQQVVRLALTCVAKTGDERPTMINVVQQLWRMKDQDDNIRRSNA</sequence>
<dbReference type="GO" id="GO:0007166">
    <property type="term" value="P:cell surface receptor signaling pathway"/>
    <property type="evidence" value="ECO:0007669"/>
    <property type="project" value="InterPro"/>
</dbReference>
<gene>
    <name evidence="4" type="ORF">RND81_09G247000</name>
</gene>
<evidence type="ECO:0000313" key="5">
    <source>
        <dbReference type="Proteomes" id="UP001443914"/>
    </source>
</evidence>
<dbReference type="Pfam" id="PF07714">
    <property type="entry name" value="PK_Tyr_Ser-Thr"/>
    <property type="match status" value="1"/>
</dbReference>
<organism evidence="4 5">
    <name type="scientific">Saponaria officinalis</name>
    <name type="common">Common soapwort</name>
    <name type="synonym">Lychnis saponaria</name>
    <dbReference type="NCBI Taxonomy" id="3572"/>
    <lineage>
        <taxon>Eukaryota</taxon>
        <taxon>Viridiplantae</taxon>
        <taxon>Streptophyta</taxon>
        <taxon>Embryophyta</taxon>
        <taxon>Tracheophyta</taxon>
        <taxon>Spermatophyta</taxon>
        <taxon>Magnoliopsida</taxon>
        <taxon>eudicotyledons</taxon>
        <taxon>Gunneridae</taxon>
        <taxon>Pentapetalae</taxon>
        <taxon>Caryophyllales</taxon>
        <taxon>Caryophyllaceae</taxon>
        <taxon>Caryophylleae</taxon>
        <taxon>Saponaria</taxon>
    </lineage>
</organism>
<dbReference type="InterPro" id="IPR045274">
    <property type="entry name" value="WAK-like"/>
</dbReference>
<keyword evidence="1" id="KW-0547">Nucleotide-binding</keyword>
<dbReference type="InterPro" id="IPR001245">
    <property type="entry name" value="Ser-Thr/Tyr_kinase_cat_dom"/>
</dbReference>
<dbReference type="EMBL" id="JBDFQZ010000009">
    <property type="protein sequence ID" value="KAK9692189.1"/>
    <property type="molecule type" value="Genomic_DNA"/>
</dbReference>
<evidence type="ECO:0000256" key="1">
    <source>
        <dbReference type="ARBA" id="ARBA00022741"/>
    </source>
</evidence>
<accession>A0AAW1IR59</accession>
<dbReference type="SUPFAM" id="SSF56112">
    <property type="entry name" value="Protein kinase-like (PK-like)"/>
    <property type="match status" value="1"/>
</dbReference>
<evidence type="ECO:0000313" key="4">
    <source>
        <dbReference type="EMBL" id="KAK9692189.1"/>
    </source>
</evidence>
<proteinExistence type="predicted"/>
<evidence type="ECO:0000259" key="3">
    <source>
        <dbReference type="PROSITE" id="PS50011"/>
    </source>
</evidence>
<dbReference type="GO" id="GO:0004674">
    <property type="term" value="F:protein serine/threonine kinase activity"/>
    <property type="evidence" value="ECO:0007669"/>
    <property type="project" value="TreeGrafter"/>
</dbReference>
<protein>
    <recommendedName>
        <fullName evidence="3">Protein kinase domain-containing protein</fullName>
    </recommendedName>
</protein>
<dbReference type="Gene3D" id="1.10.510.10">
    <property type="entry name" value="Transferase(Phosphotransferase) domain 1"/>
    <property type="match status" value="1"/>
</dbReference>
<dbReference type="GO" id="GO:0005524">
    <property type="term" value="F:ATP binding"/>
    <property type="evidence" value="ECO:0007669"/>
    <property type="project" value="UniProtKB-KW"/>
</dbReference>
<dbReference type="PANTHER" id="PTHR27005:SF468">
    <property type="entry name" value="OS01G0310500 PROTEIN"/>
    <property type="match status" value="1"/>
</dbReference>
<dbReference type="GO" id="GO:0005886">
    <property type="term" value="C:plasma membrane"/>
    <property type="evidence" value="ECO:0007669"/>
    <property type="project" value="TreeGrafter"/>
</dbReference>
<comment type="caution">
    <text evidence="4">The sequence shown here is derived from an EMBL/GenBank/DDBJ whole genome shotgun (WGS) entry which is preliminary data.</text>
</comment>
<reference evidence="4" key="1">
    <citation type="submission" date="2024-03" db="EMBL/GenBank/DDBJ databases">
        <title>WGS assembly of Saponaria officinalis var. Norfolk2.</title>
        <authorList>
            <person name="Jenkins J."/>
            <person name="Shu S."/>
            <person name="Grimwood J."/>
            <person name="Barry K."/>
            <person name="Goodstein D."/>
            <person name="Schmutz J."/>
            <person name="Leebens-Mack J."/>
            <person name="Osbourn A."/>
        </authorList>
    </citation>
    <scope>NUCLEOTIDE SEQUENCE [LARGE SCALE GENOMIC DNA]</scope>
    <source>
        <strain evidence="4">JIC</strain>
    </source>
</reference>
<name>A0AAW1IR59_SAPOF</name>
<feature type="domain" description="Protein kinase" evidence="3">
    <location>
        <begin position="63"/>
        <end position="331"/>
    </location>
</feature>